<evidence type="ECO:0000256" key="5">
    <source>
        <dbReference type="ARBA" id="ARBA00022801"/>
    </source>
</evidence>
<dbReference type="InterPro" id="IPR000212">
    <property type="entry name" value="DNA_helicase_UvrD/REP"/>
</dbReference>
<dbReference type="GO" id="GO:0005524">
    <property type="term" value="F:ATP binding"/>
    <property type="evidence" value="ECO:0007669"/>
    <property type="project" value="UniProtKB-UniRule"/>
</dbReference>
<evidence type="ECO:0000256" key="1">
    <source>
        <dbReference type="ARBA" id="ARBA00009922"/>
    </source>
</evidence>
<comment type="catalytic activity">
    <reaction evidence="12">
        <text>Couples ATP hydrolysis with the unwinding of duplex DNA by translocating in the 3'-5' direction.</text>
        <dbReference type="EC" id="5.6.2.4"/>
    </reaction>
</comment>
<dbReference type="GO" id="GO:0003677">
    <property type="term" value="F:DNA binding"/>
    <property type="evidence" value="ECO:0007669"/>
    <property type="project" value="UniProtKB-KW"/>
</dbReference>
<dbReference type="InterPro" id="IPR027417">
    <property type="entry name" value="P-loop_NTPase"/>
</dbReference>
<comment type="catalytic activity">
    <reaction evidence="14">
        <text>ATP + H2O = ADP + phosphate + H(+)</text>
        <dbReference type="Rhea" id="RHEA:13065"/>
        <dbReference type="ChEBI" id="CHEBI:15377"/>
        <dbReference type="ChEBI" id="CHEBI:15378"/>
        <dbReference type="ChEBI" id="CHEBI:30616"/>
        <dbReference type="ChEBI" id="CHEBI:43474"/>
        <dbReference type="ChEBI" id="CHEBI:456216"/>
        <dbReference type="EC" id="5.6.2.4"/>
    </reaction>
</comment>
<dbReference type="Gene3D" id="1.10.10.160">
    <property type="match status" value="1"/>
</dbReference>
<keyword evidence="5 15" id="KW-0378">Hydrolase</keyword>
<evidence type="ECO:0000256" key="12">
    <source>
        <dbReference type="ARBA" id="ARBA00034617"/>
    </source>
</evidence>
<evidence type="ECO:0000256" key="8">
    <source>
        <dbReference type="ARBA" id="ARBA00022840"/>
    </source>
</evidence>
<dbReference type="SUPFAM" id="SSF52540">
    <property type="entry name" value="P-loop containing nucleoside triphosphate hydrolases"/>
    <property type="match status" value="1"/>
</dbReference>
<keyword evidence="4" id="KW-0227">DNA damage</keyword>
<evidence type="ECO:0000256" key="15">
    <source>
        <dbReference type="PROSITE-ProRule" id="PRU00560"/>
    </source>
</evidence>
<proteinExistence type="inferred from homology"/>
<dbReference type="InterPro" id="IPR014016">
    <property type="entry name" value="UvrD-like_ATP-bd"/>
</dbReference>
<dbReference type="Pfam" id="PF13361">
    <property type="entry name" value="UvrD_C"/>
    <property type="match status" value="2"/>
</dbReference>
<evidence type="ECO:0000256" key="3">
    <source>
        <dbReference type="ARBA" id="ARBA00022741"/>
    </source>
</evidence>
<dbReference type="EMBL" id="MFKF01000385">
    <property type="protein sequence ID" value="OGG45158.1"/>
    <property type="molecule type" value="Genomic_DNA"/>
</dbReference>
<evidence type="ECO:0000313" key="19">
    <source>
        <dbReference type="Proteomes" id="UP000178606"/>
    </source>
</evidence>
<sequence>MTKAAVGYTAKQKEAIDRLDGNLQVIACAGSGKTQVLAQRIVNLLKSNPDEDISPASIVAFTFTDKAAGELKDRIYTLYRSELGDVVGLADMFVGTMHAFCLDLLQTYQFRFLKYRVLNDVQQRLLIDRHSRQCGLTDLLTHDGKPLKRWVDSRLYQRCLSVIRESRIDEAALGAHPIRSALQKYTELLDKRRYLDYSRILTEAVTALANDTALREKIGLRFKYLIVDEYQDVNPLQEALIRVLNGLGAKVCVVGDDDQAIYQWNGSDIQNIVGFATRYAAVHTVPLGENFRSSRGVVETARQVVERNSERLTKKMVSEERQPFEHGDLLSLRFDNPDHEAAGIVEKILRLRGTPFHDRPDATPRGLTWSDCAILCRSVKNSAAPVIAALRGAGIPYVVRGISGLFDTAEGQTARSIFYYLAGQIDRSALLSLWRDADFGIDSKELKLAVNWLDTEEADWPNRQINRLFSLQTTFQGFLERIALREEGVPGGGAHDRVRGEIVYYNLGKFSQVITDFEEVHWQSQPQSLYDSFAGFLTHQAADYYPEGWEDAAFHTPDAVQIMTVHQAKGMEFPVVFVPNLVSNRFPTPAARGRQWWHVIPPEAVVGQARYRGSVEDERRLFYVALTRSKKYLFCTWAPEAATGHFSRPSPFVAELTASTHVLTREPKAVPTSKLDPKPARTEIEIPLTFSELKYYFECAYQFKLRFMYGFNPGFHEKLGYGKSLHDCLAEVHRRALDGKFLAPSDVPALLDTHLHLPYAWPRLQQDMRATADKVLRKYLIENAAVMDKTEFAEKTIELKLADGVVVHGRIDLIRRTDTKQVIVIDFKSTDRAQEEDLTRSQLHIYAMGYQQLVGKPADLVEIYNLDDGAGATVRELVDAEMMQQTEKAVVAAGGAIRDNRLPRLTKCKGCDFKGICRSDIDQ</sequence>
<dbReference type="GO" id="GO:0000725">
    <property type="term" value="P:recombinational repair"/>
    <property type="evidence" value="ECO:0007669"/>
    <property type="project" value="TreeGrafter"/>
</dbReference>
<keyword evidence="11" id="KW-0413">Isomerase</keyword>
<name>A0A1F6C7P9_HANXR</name>
<evidence type="ECO:0000256" key="11">
    <source>
        <dbReference type="ARBA" id="ARBA00023235"/>
    </source>
</evidence>
<dbReference type="PANTHER" id="PTHR11070:SF2">
    <property type="entry name" value="ATP-DEPENDENT DNA HELICASE SRS2"/>
    <property type="match status" value="1"/>
</dbReference>
<dbReference type="Gene3D" id="1.10.486.10">
    <property type="entry name" value="PCRA, domain 4"/>
    <property type="match status" value="1"/>
</dbReference>
<evidence type="ECO:0000256" key="7">
    <source>
        <dbReference type="ARBA" id="ARBA00022839"/>
    </source>
</evidence>
<dbReference type="Pfam" id="PF12705">
    <property type="entry name" value="PDDEXK_1"/>
    <property type="match status" value="1"/>
</dbReference>
<evidence type="ECO:0000259" key="17">
    <source>
        <dbReference type="PROSITE" id="PS51217"/>
    </source>
</evidence>
<evidence type="ECO:0000256" key="13">
    <source>
        <dbReference type="ARBA" id="ARBA00034808"/>
    </source>
</evidence>
<keyword evidence="6 15" id="KW-0347">Helicase</keyword>
<dbReference type="InterPro" id="IPR038726">
    <property type="entry name" value="PDDEXK_AddAB-type"/>
</dbReference>
<keyword evidence="2" id="KW-0540">Nuclease</keyword>
<dbReference type="Pfam" id="PF00580">
    <property type="entry name" value="UvrD-helicase"/>
    <property type="match status" value="1"/>
</dbReference>
<evidence type="ECO:0000256" key="10">
    <source>
        <dbReference type="ARBA" id="ARBA00023204"/>
    </source>
</evidence>
<dbReference type="GO" id="GO:0004527">
    <property type="term" value="F:exonuclease activity"/>
    <property type="evidence" value="ECO:0007669"/>
    <property type="project" value="UniProtKB-KW"/>
</dbReference>
<evidence type="ECO:0000259" key="16">
    <source>
        <dbReference type="PROSITE" id="PS51198"/>
    </source>
</evidence>
<evidence type="ECO:0000256" key="14">
    <source>
        <dbReference type="ARBA" id="ARBA00048988"/>
    </source>
</evidence>
<dbReference type="GO" id="GO:0043138">
    <property type="term" value="F:3'-5' DNA helicase activity"/>
    <property type="evidence" value="ECO:0007669"/>
    <property type="project" value="UniProtKB-EC"/>
</dbReference>
<dbReference type="InterPro" id="IPR014017">
    <property type="entry name" value="DNA_helicase_UvrD-like_C"/>
</dbReference>
<dbReference type="InterPro" id="IPR011604">
    <property type="entry name" value="PDDEXK-like_dom_sf"/>
</dbReference>
<dbReference type="AlphaFoldDB" id="A0A1F6C7P9"/>
<evidence type="ECO:0000313" key="18">
    <source>
        <dbReference type="EMBL" id="OGG45158.1"/>
    </source>
</evidence>
<accession>A0A1F6C7P9</accession>
<gene>
    <name evidence="18" type="ORF">A3F84_11895</name>
</gene>
<dbReference type="PROSITE" id="PS51198">
    <property type="entry name" value="UVRD_HELICASE_ATP_BIND"/>
    <property type="match status" value="1"/>
</dbReference>
<comment type="similarity">
    <text evidence="1">Belongs to the helicase family. UvrD subfamily.</text>
</comment>
<dbReference type="PROSITE" id="PS51217">
    <property type="entry name" value="UVRD_HELICASE_CTER"/>
    <property type="match status" value="1"/>
</dbReference>
<evidence type="ECO:0000256" key="2">
    <source>
        <dbReference type="ARBA" id="ARBA00022722"/>
    </source>
</evidence>
<dbReference type="EC" id="5.6.2.4" evidence="13"/>
<feature type="binding site" evidence="15">
    <location>
        <begin position="27"/>
        <end position="34"/>
    </location>
    <ligand>
        <name>ATP</name>
        <dbReference type="ChEBI" id="CHEBI:30616"/>
    </ligand>
</feature>
<dbReference type="InterPro" id="IPR013986">
    <property type="entry name" value="DExx_box_DNA_helicase_dom_sf"/>
</dbReference>
<evidence type="ECO:0000256" key="4">
    <source>
        <dbReference type="ARBA" id="ARBA00022763"/>
    </source>
</evidence>
<reference evidence="18 19" key="1">
    <citation type="journal article" date="2016" name="Nat. Commun.">
        <title>Thousands of microbial genomes shed light on interconnected biogeochemical processes in an aquifer system.</title>
        <authorList>
            <person name="Anantharaman K."/>
            <person name="Brown C.T."/>
            <person name="Hug L.A."/>
            <person name="Sharon I."/>
            <person name="Castelle C.J."/>
            <person name="Probst A.J."/>
            <person name="Thomas B.C."/>
            <person name="Singh A."/>
            <person name="Wilkins M.J."/>
            <person name="Karaoz U."/>
            <person name="Brodie E.L."/>
            <person name="Williams K.H."/>
            <person name="Hubbard S.S."/>
            <person name="Banfield J.F."/>
        </authorList>
    </citation>
    <scope>NUCLEOTIDE SEQUENCE [LARGE SCALE GENOMIC DNA]</scope>
    <source>
        <strain evidence="19">RIFCSPLOWO2_12_FULL_64_10</strain>
    </source>
</reference>
<keyword evidence="8 15" id="KW-0067">ATP-binding</keyword>
<dbReference type="Gene3D" id="3.90.320.10">
    <property type="match status" value="1"/>
</dbReference>
<protein>
    <recommendedName>
        <fullName evidence="13">DNA 3'-5' helicase</fullName>
        <ecNumber evidence="13">5.6.2.4</ecNumber>
    </recommendedName>
</protein>
<dbReference type="PANTHER" id="PTHR11070">
    <property type="entry name" value="UVRD / RECB / PCRA DNA HELICASE FAMILY MEMBER"/>
    <property type="match status" value="1"/>
</dbReference>
<keyword evidence="9" id="KW-0238">DNA-binding</keyword>
<feature type="domain" description="UvrD-like helicase C-terminal" evidence="17">
    <location>
        <begin position="295"/>
        <end position="570"/>
    </location>
</feature>
<keyword evidence="3 15" id="KW-0547">Nucleotide-binding</keyword>
<dbReference type="Proteomes" id="UP000178606">
    <property type="component" value="Unassembled WGS sequence"/>
</dbReference>
<evidence type="ECO:0000256" key="9">
    <source>
        <dbReference type="ARBA" id="ARBA00023125"/>
    </source>
</evidence>
<comment type="caution">
    <text evidence="18">The sequence shown here is derived from an EMBL/GenBank/DDBJ whole genome shotgun (WGS) entry which is preliminary data.</text>
</comment>
<evidence type="ECO:0000256" key="6">
    <source>
        <dbReference type="ARBA" id="ARBA00022806"/>
    </source>
</evidence>
<organism evidence="18 19">
    <name type="scientific">Handelsmanbacteria sp. (strain RIFCSPLOWO2_12_FULL_64_10)</name>
    <dbReference type="NCBI Taxonomy" id="1817868"/>
    <lineage>
        <taxon>Bacteria</taxon>
        <taxon>Candidatus Handelsmaniibacteriota</taxon>
    </lineage>
</organism>
<keyword evidence="7" id="KW-0269">Exonuclease</keyword>
<feature type="domain" description="UvrD-like helicase ATP-binding" evidence="16">
    <location>
        <begin position="6"/>
        <end position="294"/>
    </location>
</feature>
<dbReference type="Gene3D" id="3.40.50.300">
    <property type="entry name" value="P-loop containing nucleotide triphosphate hydrolases"/>
    <property type="match status" value="2"/>
</dbReference>
<dbReference type="CDD" id="cd17932">
    <property type="entry name" value="DEXQc_UvrD"/>
    <property type="match status" value="1"/>
</dbReference>
<keyword evidence="10" id="KW-0234">DNA repair</keyword>